<dbReference type="OMA" id="CGRIAML"/>
<evidence type="ECO:0000313" key="6">
    <source>
        <dbReference type="Ensembl" id="ENSBMSP00010000041.1"/>
    </source>
</evidence>
<feature type="domain" description="ABC transporter" evidence="5">
    <location>
        <begin position="23"/>
        <end position="244"/>
    </location>
</feature>
<dbReference type="SUPFAM" id="SSF52540">
    <property type="entry name" value="P-loop containing nucleoside triphosphate hydrolases"/>
    <property type="match status" value="1"/>
</dbReference>
<evidence type="ECO:0000256" key="3">
    <source>
        <dbReference type="ARBA" id="ARBA00022741"/>
    </source>
</evidence>
<organism evidence="6">
    <name type="scientific">Balaenoptera musculus</name>
    <name type="common">Blue whale</name>
    <dbReference type="NCBI Taxonomy" id="9771"/>
    <lineage>
        <taxon>Eukaryota</taxon>
        <taxon>Metazoa</taxon>
        <taxon>Chordata</taxon>
        <taxon>Craniata</taxon>
        <taxon>Vertebrata</taxon>
        <taxon>Euteleostomi</taxon>
        <taxon>Mammalia</taxon>
        <taxon>Eutheria</taxon>
        <taxon>Laurasiatheria</taxon>
        <taxon>Artiodactyla</taxon>
        <taxon>Whippomorpha</taxon>
        <taxon>Cetacea</taxon>
        <taxon>Mysticeti</taxon>
        <taxon>Balaenopteridae</taxon>
        <taxon>Balaenoptera</taxon>
    </lineage>
</organism>
<name>A0A8C0HST2_BALMU</name>
<dbReference type="SMART" id="SM00382">
    <property type="entry name" value="AAA"/>
    <property type="match status" value="1"/>
</dbReference>
<evidence type="ECO:0000256" key="1">
    <source>
        <dbReference type="ARBA" id="ARBA00022448"/>
    </source>
</evidence>
<sequence length="289" mass="30866">GPQPVHSRGMGSREAPPGLIPGVSIRSLKKRFPGNPQPALHGLSLDFYQGLITAFLGHNGAGKTTMLSILSGLFPPTAGSACVLGHDVRSNMAAIQPHLGVCPQYSVLFDMLTVDEHVWFCGWLKGLSAAADVGLVPKRHAQTRHLSGGMQQKLSVAIAFVGGSQVVILDEPTAGVDHASRRDIRELLLKYHDDRTLILSTHHLDEAELLGDHVAVVAGGRLCCCGSPLFLRRHLGSRYYLTLVKGPPALATSKKVRAGADLRPLALKALASPDGHDSWCPSARRVTLT</sequence>
<keyword evidence="3" id="KW-0547">Nucleotide-binding</keyword>
<dbReference type="InterPro" id="IPR003593">
    <property type="entry name" value="AAA+_ATPase"/>
</dbReference>
<dbReference type="Pfam" id="PF00005">
    <property type="entry name" value="ABC_tran"/>
    <property type="match status" value="1"/>
</dbReference>
<dbReference type="Gene3D" id="3.40.50.300">
    <property type="entry name" value="P-loop containing nucleotide triphosphate hydrolases"/>
    <property type="match status" value="1"/>
</dbReference>
<dbReference type="Ensembl" id="ENSBMST00010000048.1">
    <property type="protein sequence ID" value="ENSBMSP00010000041.1"/>
    <property type="gene ID" value="ENSBMSG00010000046.1"/>
</dbReference>
<evidence type="ECO:0000256" key="4">
    <source>
        <dbReference type="ARBA" id="ARBA00022840"/>
    </source>
</evidence>
<dbReference type="GO" id="GO:0005524">
    <property type="term" value="F:ATP binding"/>
    <property type="evidence" value="ECO:0007669"/>
    <property type="project" value="UniProtKB-KW"/>
</dbReference>
<dbReference type="PANTHER" id="PTHR19229">
    <property type="entry name" value="ATP-BINDING CASSETTE TRANSPORTER SUBFAMILY A ABCA"/>
    <property type="match status" value="1"/>
</dbReference>
<dbReference type="AlphaFoldDB" id="A0A8C0HST2"/>
<dbReference type="InterPro" id="IPR027417">
    <property type="entry name" value="P-loop_NTPase"/>
</dbReference>
<dbReference type="GO" id="GO:0016020">
    <property type="term" value="C:membrane"/>
    <property type="evidence" value="ECO:0007669"/>
    <property type="project" value="InterPro"/>
</dbReference>
<dbReference type="GeneTree" id="ENSGT00940000161439"/>
<dbReference type="InterPro" id="IPR017871">
    <property type="entry name" value="ABC_transporter-like_CS"/>
</dbReference>
<dbReference type="GO" id="GO:0140359">
    <property type="term" value="F:ABC-type transporter activity"/>
    <property type="evidence" value="ECO:0007669"/>
    <property type="project" value="InterPro"/>
</dbReference>
<accession>A0A8C0HST2</accession>
<reference evidence="6" key="1">
    <citation type="submission" date="2023-09" db="UniProtKB">
        <authorList>
            <consortium name="Ensembl"/>
        </authorList>
    </citation>
    <scope>IDENTIFICATION</scope>
</reference>
<keyword evidence="1" id="KW-0813">Transport</keyword>
<evidence type="ECO:0000259" key="5">
    <source>
        <dbReference type="PROSITE" id="PS50893"/>
    </source>
</evidence>
<dbReference type="GO" id="GO:0005319">
    <property type="term" value="F:lipid transporter activity"/>
    <property type="evidence" value="ECO:0007669"/>
    <property type="project" value="TreeGrafter"/>
</dbReference>
<keyword evidence="4" id="KW-0067">ATP-binding</keyword>
<protein>
    <recommendedName>
        <fullName evidence="5">ABC transporter domain-containing protein</fullName>
    </recommendedName>
</protein>
<dbReference type="PROSITE" id="PS00211">
    <property type="entry name" value="ABC_TRANSPORTER_1"/>
    <property type="match status" value="1"/>
</dbReference>
<dbReference type="PANTHER" id="PTHR19229:SF36">
    <property type="entry name" value="ATP-BINDING CASSETTE SUB-FAMILY A MEMBER 2"/>
    <property type="match status" value="1"/>
</dbReference>
<keyword evidence="2" id="KW-0677">Repeat</keyword>
<dbReference type="InterPro" id="IPR026082">
    <property type="entry name" value="ABCA"/>
</dbReference>
<dbReference type="InterPro" id="IPR003439">
    <property type="entry name" value="ABC_transporter-like_ATP-bd"/>
</dbReference>
<evidence type="ECO:0000256" key="2">
    <source>
        <dbReference type="ARBA" id="ARBA00022737"/>
    </source>
</evidence>
<dbReference type="GO" id="GO:0016887">
    <property type="term" value="F:ATP hydrolysis activity"/>
    <property type="evidence" value="ECO:0007669"/>
    <property type="project" value="InterPro"/>
</dbReference>
<dbReference type="CDD" id="cd03263">
    <property type="entry name" value="ABC_subfamily_A"/>
    <property type="match status" value="1"/>
</dbReference>
<dbReference type="PROSITE" id="PS50893">
    <property type="entry name" value="ABC_TRANSPORTER_2"/>
    <property type="match status" value="1"/>
</dbReference>
<proteinExistence type="predicted"/>